<dbReference type="PANTHER" id="PTHR11265">
    <property type="entry name" value="S-ADENOSYL-METHYLTRANSFERASE MRAW"/>
    <property type="match status" value="1"/>
</dbReference>
<dbReference type="RefSeq" id="WP_023788616.1">
    <property type="nucleotide sequence ID" value="NC_022997.1"/>
</dbReference>
<gene>
    <name evidence="6" type="primary">rsmH</name>
    <name evidence="8" type="ORF">W911_16620</name>
</gene>
<accession>V5SI88</accession>
<evidence type="ECO:0000256" key="4">
    <source>
        <dbReference type="ARBA" id="ARBA00022679"/>
    </source>
</evidence>
<comment type="similarity">
    <text evidence="1 6">Belongs to the methyltransferase superfamily. RsmH family.</text>
</comment>
<evidence type="ECO:0000256" key="6">
    <source>
        <dbReference type="HAMAP-Rule" id="MF_01007"/>
    </source>
</evidence>
<dbReference type="GO" id="GO:0071424">
    <property type="term" value="F:rRNA (cytosine-N4-)-methyltransferase activity"/>
    <property type="evidence" value="ECO:0007669"/>
    <property type="project" value="UniProtKB-UniRule"/>
</dbReference>
<dbReference type="InterPro" id="IPR002903">
    <property type="entry name" value="RsmH"/>
</dbReference>
<dbReference type="Gene3D" id="3.40.50.150">
    <property type="entry name" value="Vaccinia Virus protein VP39"/>
    <property type="match status" value="1"/>
</dbReference>
<evidence type="ECO:0000256" key="2">
    <source>
        <dbReference type="ARBA" id="ARBA00022552"/>
    </source>
</evidence>
<evidence type="ECO:0000256" key="5">
    <source>
        <dbReference type="ARBA" id="ARBA00022691"/>
    </source>
</evidence>
<reference evidence="8 9" key="1">
    <citation type="journal article" date="2014" name="Genome Announc.">
        <title>Complete Genome Sequence of Hyphomicrobium nitrativorans Strain NL23, a Denitrifying Bacterium Isolated from Biofilm of a Methanol-Fed Denitrification System Treating Seawater at the Montreal Biodome.</title>
        <authorList>
            <person name="Martineau C."/>
            <person name="Villeneuve C."/>
            <person name="Mauffrey F."/>
            <person name="Villemur R."/>
        </authorList>
    </citation>
    <scope>NUCLEOTIDE SEQUENCE [LARGE SCALE GENOMIC DNA]</scope>
    <source>
        <strain evidence="8">NL23</strain>
    </source>
</reference>
<dbReference type="CDD" id="cd02440">
    <property type="entry name" value="AdoMet_MTases"/>
    <property type="match status" value="1"/>
</dbReference>
<feature type="binding site" evidence="6">
    <location>
        <position position="129"/>
    </location>
    <ligand>
        <name>S-adenosyl-L-methionine</name>
        <dbReference type="ChEBI" id="CHEBI:59789"/>
    </ligand>
</feature>
<dbReference type="InterPro" id="IPR029063">
    <property type="entry name" value="SAM-dependent_MTases_sf"/>
</dbReference>
<dbReference type="FunFam" id="1.10.150.170:FF:000003">
    <property type="entry name" value="Ribosomal RNA small subunit methyltransferase H"/>
    <property type="match status" value="1"/>
</dbReference>
<comment type="function">
    <text evidence="6">Specifically methylates the N4 position of cytidine in position 1402 (C1402) of 16S rRNA.</text>
</comment>
<dbReference type="SUPFAM" id="SSF53335">
    <property type="entry name" value="S-adenosyl-L-methionine-dependent methyltransferases"/>
    <property type="match status" value="1"/>
</dbReference>
<proteinExistence type="inferred from homology"/>
<dbReference type="PATRIC" id="fig|1029756.8.peg.3460"/>
<keyword evidence="5 6" id="KW-0949">S-adenosyl-L-methionine</keyword>
<dbReference type="PIRSF" id="PIRSF004486">
    <property type="entry name" value="MraW"/>
    <property type="match status" value="1"/>
</dbReference>
<dbReference type="Proteomes" id="UP000018542">
    <property type="component" value="Chromosome"/>
</dbReference>
<comment type="catalytic activity">
    <reaction evidence="6">
        <text>cytidine(1402) in 16S rRNA + S-adenosyl-L-methionine = N(4)-methylcytidine(1402) in 16S rRNA + S-adenosyl-L-homocysteine + H(+)</text>
        <dbReference type="Rhea" id="RHEA:42928"/>
        <dbReference type="Rhea" id="RHEA-COMP:10286"/>
        <dbReference type="Rhea" id="RHEA-COMP:10287"/>
        <dbReference type="ChEBI" id="CHEBI:15378"/>
        <dbReference type="ChEBI" id="CHEBI:57856"/>
        <dbReference type="ChEBI" id="CHEBI:59789"/>
        <dbReference type="ChEBI" id="CHEBI:74506"/>
        <dbReference type="ChEBI" id="CHEBI:82748"/>
        <dbReference type="EC" id="2.1.1.199"/>
    </reaction>
</comment>
<protein>
    <recommendedName>
        <fullName evidence="6">Ribosomal RNA small subunit methyltransferase H</fullName>
        <ecNumber evidence="6">2.1.1.199</ecNumber>
    </recommendedName>
    <alternativeName>
        <fullName evidence="6">16S rRNA m(4)C1402 methyltransferase</fullName>
    </alternativeName>
    <alternativeName>
        <fullName evidence="6">rRNA (cytosine-N(4)-)-methyltransferase RsmH</fullName>
    </alternativeName>
</protein>
<dbReference type="AlphaFoldDB" id="V5SI88"/>
<feature type="binding site" evidence="6">
    <location>
        <position position="74"/>
    </location>
    <ligand>
        <name>S-adenosyl-L-methionine</name>
        <dbReference type="ChEBI" id="CHEBI:59789"/>
    </ligand>
</feature>
<dbReference type="SUPFAM" id="SSF81799">
    <property type="entry name" value="Putative methyltransferase TM0872, insert domain"/>
    <property type="match status" value="1"/>
</dbReference>
<evidence type="ECO:0000256" key="3">
    <source>
        <dbReference type="ARBA" id="ARBA00022603"/>
    </source>
</evidence>
<name>V5SI88_9HYPH</name>
<keyword evidence="2 6" id="KW-0698">rRNA processing</keyword>
<organism evidence="8 9">
    <name type="scientific">Hyphomicrobium nitrativorans NL23</name>
    <dbReference type="NCBI Taxonomy" id="1029756"/>
    <lineage>
        <taxon>Bacteria</taxon>
        <taxon>Pseudomonadati</taxon>
        <taxon>Pseudomonadota</taxon>
        <taxon>Alphaproteobacteria</taxon>
        <taxon>Hyphomicrobiales</taxon>
        <taxon>Hyphomicrobiaceae</taxon>
        <taxon>Hyphomicrobium</taxon>
    </lineage>
</organism>
<keyword evidence="3 6" id="KW-0489">Methyltransferase</keyword>
<feature type="region of interest" description="Disordered" evidence="7">
    <location>
        <begin position="304"/>
        <end position="343"/>
    </location>
</feature>
<dbReference type="GO" id="GO:0070475">
    <property type="term" value="P:rRNA base methylation"/>
    <property type="evidence" value="ECO:0007669"/>
    <property type="project" value="UniProtKB-UniRule"/>
</dbReference>
<dbReference type="HOGENOM" id="CLU_038422_1_1_5"/>
<dbReference type="InterPro" id="IPR023397">
    <property type="entry name" value="SAM-dep_MeTrfase_MraW_recog"/>
</dbReference>
<evidence type="ECO:0000256" key="7">
    <source>
        <dbReference type="SAM" id="MobiDB-lite"/>
    </source>
</evidence>
<dbReference type="Pfam" id="PF01795">
    <property type="entry name" value="Methyltransf_5"/>
    <property type="match status" value="1"/>
</dbReference>
<dbReference type="NCBIfam" id="TIGR00006">
    <property type="entry name" value="16S rRNA (cytosine(1402)-N(4))-methyltransferase RsmH"/>
    <property type="match status" value="1"/>
</dbReference>
<sequence length="343" mass="36908">MSPGPELAYKAVTMTTASSDPENTAARHVPVLLAEVLEQLGPRDGETYIDGTFGAGGYTRAILEAADCRVIAIERDPSAFAAGQALVQEFGGRLTLVPTTFSNMAEAAQQAGCEAVDGVVLDIGVSSMQLDDAERGFSFLRDGPLDMRMSQEGLSAADVVNTTDEGDLADILYQLGDERRSRAIARTIVKARSDAPITTTRALAAIVERVLGRPRPGDKHPATRTFQALRIHVNDELGELSAALTAAERLLKPGGRLAVVTFHSLEDALVKRFFNDRSGKQAGGSRYLPEPTAPRRDSSFRIVNTRGVTPNKKETDANPRARSARLRVGLRTEAPAWQTRADP</sequence>
<dbReference type="HAMAP" id="MF_01007">
    <property type="entry name" value="16SrRNA_methyltr_H"/>
    <property type="match status" value="1"/>
</dbReference>
<keyword evidence="6" id="KW-0963">Cytoplasm</keyword>
<dbReference type="PANTHER" id="PTHR11265:SF0">
    <property type="entry name" value="12S RRNA N4-METHYLCYTIDINE METHYLTRANSFERASE"/>
    <property type="match status" value="1"/>
</dbReference>
<keyword evidence="4 6" id="KW-0808">Transferase</keyword>
<dbReference type="EC" id="2.1.1.199" evidence="6"/>
<dbReference type="KEGG" id="hni:W911_16620"/>
<dbReference type="STRING" id="1029756.W911_16620"/>
<evidence type="ECO:0000313" key="8">
    <source>
        <dbReference type="EMBL" id="AHB49659.1"/>
    </source>
</evidence>
<dbReference type="EMBL" id="CP006912">
    <property type="protein sequence ID" value="AHB49659.1"/>
    <property type="molecule type" value="Genomic_DNA"/>
</dbReference>
<keyword evidence="9" id="KW-1185">Reference proteome</keyword>
<feature type="binding site" evidence="6">
    <location>
        <begin position="56"/>
        <end position="58"/>
    </location>
    <ligand>
        <name>S-adenosyl-L-methionine</name>
        <dbReference type="ChEBI" id="CHEBI:59789"/>
    </ligand>
</feature>
<dbReference type="GO" id="GO:0005737">
    <property type="term" value="C:cytoplasm"/>
    <property type="evidence" value="ECO:0007669"/>
    <property type="project" value="UniProtKB-SubCell"/>
</dbReference>
<evidence type="ECO:0000313" key="9">
    <source>
        <dbReference type="Proteomes" id="UP000018542"/>
    </source>
</evidence>
<feature type="binding site" evidence="6">
    <location>
        <position position="122"/>
    </location>
    <ligand>
        <name>S-adenosyl-L-methionine</name>
        <dbReference type="ChEBI" id="CHEBI:59789"/>
    </ligand>
</feature>
<feature type="region of interest" description="Disordered" evidence="7">
    <location>
        <begin position="280"/>
        <end position="299"/>
    </location>
</feature>
<evidence type="ECO:0000256" key="1">
    <source>
        <dbReference type="ARBA" id="ARBA00010396"/>
    </source>
</evidence>
<dbReference type="Gene3D" id="1.10.150.170">
    <property type="entry name" value="Putative methyltransferase TM0872, insert domain"/>
    <property type="match status" value="1"/>
</dbReference>
<feature type="binding site" evidence="6">
    <location>
        <position position="101"/>
    </location>
    <ligand>
        <name>S-adenosyl-L-methionine</name>
        <dbReference type="ChEBI" id="CHEBI:59789"/>
    </ligand>
</feature>
<comment type="subcellular location">
    <subcellularLocation>
        <location evidence="6">Cytoplasm</location>
    </subcellularLocation>
</comment>